<keyword evidence="6" id="KW-0732">Signal</keyword>
<sequence length="420" mass="44985">MKNVKICISFISLFSLGTMGSLSIAADTEGVSYIYQGKNFIVTNNNSTILRVEPTPPPSASASPCTSDSPCLYDDLPAGLAPYALTGGSWPIAGFTYSFGNTSPDISWASERGVIGQAFGLWSNVAEVKPTEVADGGANSCAGDIRIWWGAGDHGDGYPFDGPGGVLAHAWYPPPVNGGCIAGDVHFDEDETWVTPTYGGAGIDLLTVAAHEIGHSLGLAHSSDPNALMYPFYTGRKPYLSYDDIAGIYAIYGSRPEDVIIQIESVSIPAPGSGSFRLREKDVKVQLRQKGTANYTTRHLPTADTDTGGSKADVDGVLSRDPFVSQFDGYWWHIGDLYRAQHRLSSSYKDIDQVKVTLTISDNILLGPETLRVSLNGIVVGDIVVNPGDASKVATFNVRFVNPKNSSRDIGTNFYNEGKH</sequence>
<dbReference type="InterPro" id="IPR006026">
    <property type="entry name" value="Peptidase_Metallo"/>
</dbReference>
<keyword evidence="9" id="KW-1185">Reference proteome</keyword>
<dbReference type="InterPro" id="IPR021190">
    <property type="entry name" value="Pept_M10A"/>
</dbReference>
<evidence type="ECO:0000256" key="5">
    <source>
        <dbReference type="ARBA" id="ARBA00023049"/>
    </source>
</evidence>
<dbReference type="GO" id="GO:0008270">
    <property type="term" value="F:zinc ion binding"/>
    <property type="evidence" value="ECO:0007669"/>
    <property type="project" value="InterPro"/>
</dbReference>
<evidence type="ECO:0000256" key="3">
    <source>
        <dbReference type="ARBA" id="ARBA00022801"/>
    </source>
</evidence>
<dbReference type="Proteomes" id="UP000002985">
    <property type="component" value="Unassembled WGS sequence"/>
</dbReference>
<keyword evidence="4" id="KW-0862">Zinc</keyword>
<keyword evidence="1" id="KW-0645">Protease</keyword>
<dbReference type="eggNOG" id="COG5549">
    <property type="taxonomic scope" value="Bacteria"/>
</dbReference>
<comment type="caution">
    <text evidence="8">The sequence shown here is derived from an EMBL/GenBank/DDBJ whole genome shotgun (WGS) entry which is preliminary data.</text>
</comment>
<keyword evidence="5" id="KW-0482">Metalloprotease</keyword>
<dbReference type="SMART" id="SM00235">
    <property type="entry name" value="ZnMc"/>
    <property type="match status" value="1"/>
</dbReference>
<keyword evidence="3" id="KW-0378">Hydrolase</keyword>
<feature type="chain" id="PRO_5003671694" evidence="6">
    <location>
        <begin position="26"/>
        <end position="420"/>
    </location>
</feature>
<dbReference type="GO" id="GO:0030574">
    <property type="term" value="P:collagen catabolic process"/>
    <property type="evidence" value="ECO:0007669"/>
    <property type="project" value="TreeGrafter"/>
</dbReference>
<dbReference type="InterPro" id="IPR033739">
    <property type="entry name" value="M10A_MMP"/>
</dbReference>
<dbReference type="Pfam" id="PF00413">
    <property type="entry name" value="Peptidase_M10"/>
    <property type="match status" value="1"/>
</dbReference>
<gene>
    <name evidence="8" type="ORF">KSU1_C0180</name>
</gene>
<dbReference type="SUPFAM" id="SSF55486">
    <property type="entry name" value="Metalloproteases ('zincins'), catalytic domain"/>
    <property type="match status" value="1"/>
</dbReference>
<dbReference type="PANTHER" id="PTHR10201:SF323">
    <property type="entry name" value="MATRIX METALLOPROTEINASE-21"/>
    <property type="match status" value="1"/>
</dbReference>
<evidence type="ECO:0000313" key="8">
    <source>
        <dbReference type="EMBL" id="GAB61776.1"/>
    </source>
</evidence>
<accession>I3IJ81</accession>
<dbReference type="AlphaFoldDB" id="I3IJ81"/>
<feature type="domain" description="Peptidase metallopeptidase" evidence="7">
    <location>
        <begin position="86"/>
        <end position="254"/>
    </location>
</feature>
<dbReference type="PANTHER" id="PTHR10201">
    <property type="entry name" value="MATRIX METALLOPROTEINASE"/>
    <property type="match status" value="1"/>
</dbReference>
<name>I3IJ81_9BACT</name>
<dbReference type="InterPro" id="IPR024079">
    <property type="entry name" value="MetalloPept_cat_dom_sf"/>
</dbReference>
<dbReference type="GO" id="GO:0006508">
    <property type="term" value="P:proteolysis"/>
    <property type="evidence" value="ECO:0007669"/>
    <property type="project" value="UniProtKB-KW"/>
</dbReference>
<reference evidence="8 9" key="1">
    <citation type="journal article" date="2012" name="FEBS Lett.">
        <title>Anammox organism KSU-1 expresses a NirK-type copper-containing nitrite reductase instead of a NirS-type with cytochrome cd1.</title>
        <authorList>
            <person name="Hira D."/>
            <person name="Toh H."/>
            <person name="Migita C.T."/>
            <person name="Okubo H."/>
            <person name="Nishiyama T."/>
            <person name="Hattori M."/>
            <person name="Furukawa K."/>
            <person name="Fujii T."/>
        </authorList>
    </citation>
    <scope>NUCLEOTIDE SEQUENCE [LARGE SCALE GENOMIC DNA]</scope>
</reference>
<dbReference type="EMBL" id="BAFH01000003">
    <property type="protein sequence ID" value="GAB61776.1"/>
    <property type="molecule type" value="Genomic_DNA"/>
</dbReference>
<protein>
    <submittedName>
        <fullName evidence="8">Metalloproteinase</fullName>
    </submittedName>
</protein>
<dbReference type="OrthoDB" id="289794at2"/>
<dbReference type="GO" id="GO:0030198">
    <property type="term" value="P:extracellular matrix organization"/>
    <property type="evidence" value="ECO:0007669"/>
    <property type="project" value="TreeGrafter"/>
</dbReference>
<evidence type="ECO:0000256" key="2">
    <source>
        <dbReference type="ARBA" id="ARBA00022723"/>
    </source>
</evidence>
<dbReference type="SMR" id="I3IJ81"/>
<proteinExistence type="predicted"/>
<evidence type="ECO:0000259" key="7">
    <source>
        <dbReference type="SMART" id="SM00235"/>
    </source>
</evidence>
<dbReference type="STRING" id="247490.KSU1_C0180"/>
<evidence type="ECO:0000256" key="1">
    <source>
        <dbReference type="ARBA" id="ARBA00022670"/>
    </source>
</evidence>
<dbReference type="CDD" id="cd04278">
    <property type="entry name" value="ZnMc_MMP"/>
    <property type="match status" value="1"/>
</dbReference>
<feature type="signal peptide" evidence="6">
    <location>
        <begin position="1"/>
        <end position="25"/>
    </location>
</feature>
<dbReference type="GO" id="GO:0031012">
    <property type="term" value="C:extracellular matrix"/>
    <property type="evidence" value="ECO:0007669"/>
    <property type="project" value="InterPro"/>
</dbReference>
<evidence type="ECO:0000256" key="4">
    <source>
        <dbReference type="ARBA" id="ARBA00022833"/>
    </source>
</evidence>
<dbReference type="InterPro" id="IPR001818">
    <property type="entry name" value="Pept_M10_metallopeptidase"/>
</dbReference>
<evidence type="ECO:0000256" key="6">
    <source>
        <dbReference type="SAM" id="SignalP"/>
    </source>
</evidence>
<dbReference type="PRINTS" id="PR00138">
    <property type="entry name" value="MATRIXIN"/>
</dbReference>
<dbReference type="GO" id="GO:0004222">
    <property type="term" value="F:metalloendopeptidase activity"/>
    <property type="evidence" value="ECO:0007669"/>
    <property type="project" value="InterPro"/>
</dbReference>
<evidence type="ECO:0000313" key="9">
    <source>
        <dbReference type="Proteomes" id="UP000002985"/>
    </source>
</evidence>
<organism evidence="8 9">
    <name type="scientific">Candidatus Jettenia caeni</name>
    <dbReference type="NCBI Taxonomy" id="247490"/>
    <lineage>
        <taxon>Bacteria</taxon>
        <taxon>Pseudomonadati</taxon>
        <taxon>Planctomycetota</taxon>
        <taxon>Candidatus Brocadiia</taxon>
        <taxon>Candidatus Brocadiales</taxon>
        <taxon>Candidatus Brocadiaceae</taxon>
        <taxon>Candidatus Jettenia</taxon>
    </lineage>
</organism>
<dbReference type="Gene3D" id="3.40.390.10">
    <property type="entry name" value="Collagenase (Catalytic Domain)"/>
    <property type="match status" value="1"/>
</dbReference>
<keyword evidence="2" id="KW-0479">Metal-binding</keyword>